<dbReference type="GeneID" id="54471759"/>
<evidence type="ECO:0000256" key="2">
    <source>
        <dbReference type="ARBA" id="ARBA00008837"/>
    </source>
</evidence>
<protein>
    <recommendedName>
        <fullName evidence="5">Elongator complex protein 6</fullName>
    </recommendedName>
</protein>
<dbReference type="PROSITE" id="PS51257">
    <property type="entry name" value="PROKAR_LIPOPROTEIN"/>
    <property type="match status" value="1"/>
</dbReference>
<organism evidence="3 4">
    <name type="scientific">Neohortaea acidophila</name>
    <dbReference type="NCBI Taxonomy" id="245834"/>
    <lineage>
        <taxon>Eukaryota</taxon>
        <taxon>Fungi</taxon>
        <taxon>Dikarya</taxon>
        <taxon>Ascomycota</taxon>
        <taxon>Pezizomycotina</taxon>
        <taxon>Dothideomycetes</taxon>
        <taxon>Dothideomycetidae</taxon>
        <taxon>Mycosphaerellales</taxon>
        <taxon>Teratosphaeriaceae</taxon>
        <taxon>Neohortaea</taxon>
    </lineage>
</organism>
<dbReference type="AlphaFoldDB" id="A0A6A6Q1W8"/>
<gene>
    <name evidence="3" type="ORF">BDY17DRAFT_246791</name>
</gene>
<dbReference type="RefSeq" id="XP_033592548.1">
    <property type="nucleotide sequence ID" value="XM_033730757.1"/>
</dbReference>
<dbReference type="GO" id="GO:0002098">
    <property type="term" value="P:tRNA wobble uridine modification"/>
    <property type="evidence" value="ECO:0007669"/>
    <property type="project" value="InterPro"/>
</dbReference>
<keyword evidence="4" id="KW-1185">Reference proteome</keyword>
<dbReference type="InterPro" id="IPR027417">
    <property type="entry name" value="P-loop_NTPase"/>
</dbReference>
<dbReference type="Gene3D" id="3.40.50.300">
    <property type="entry name" value="P-loop containing nucleotide triphosphate hydrolases"/>
    <property type="match status" value="1"/>
</dbReference>
<reference evidence="3" key="1">
    <citation type="journal article" date="2020" name="Stud. Mycol.">
        <title>101 Dothideomycetes genomes: a test case for predicting lifestyles and emergence of pathogens.</title>
        <authorList>
            <person name="Haridas S."/>
            <person name="Albert R."/>
            <person name="Binder M."/>
            <person name="Bloem J."/>
            <person name="Labutti K."/>
            <person name="Salamov A."/>
            <person name="Andreopoulos B."/>
            <person name="Baker S."/>
            <person name="Barry K."/>
            <person name="Bills G."/>
            <person name="Bluhm B."/>
            <person name="Cannon C."/>
            <person name="Castanera R."/>
            <person name="Culley D."/>
            <person name="Daum C."/>
            <person name="Ezra D."/>
            <person name="Gonzalez J."/>
            <person name="Henrissat B."/>
            <person name="Kuo A."/>
            <person name="Liang C."/>
            <person name="Lipzen A."/>
            <person name="Lutzoni F."/>
            <person name="Magnuson J."/>
            <person name="Mondo S."/>
            <person name="Nolan M."/>
            <person name="Ohm R."/>
            <person name="Pangilinan J."/>
            <person name="Park H.-J."/>
            <person name="Ramirez L."/>
            <person name="Alfaro M."/>
            <person name="Sun H."/>
            <person name="Tritt A."/>
            <person name="Yoshinaga Y."/>
            <person name="Zwiers L.-H."/>
            <person name="Turgeon B."/>
            <person name="Goodwin S."/>
            <person name="Spatafora J."/>
            <person name="Crous P."/>
            <person name="Grigoriev I."/>
        </authorList>
    </citation>
    <scope>NUCLEOTIDE SEQUENCE</scope>
    <source>
        <strain evidence="3">CBS 113389</strain>
    </source>
</reference>
<name>A0A6A6Q1W8_9PEZI</name>
<evidence type="ECO:0000313" key="3">
    <source>
        <dbReference type="EMBL" id="KAF2485979.1"/>
    </source>
</evidence>
<accession>A0A6A6Q1W8</accession>
<dbReference type="CDD" id="cd19495">
    <property type="entry name" value="Elp6"/>
    <property type="match status" value="1"/>
</dbReference>
<evidence type="ECO:0008006" key="5">
    <source>
        <dbReference type="Google" id="ProtNLM"/>
    </source>
</evidence>
<dbReference type="Proteomes" id="UP000799767">
    <property type="component" value="Unassembled WGS sequence"/>
</dbReference>
<sequence>MSTRNRIPQLLEPYFRLPPELSLILLTGTLGCTPTWLTSLYVSSILSPQQQQQGEAYTVLLVSWMRDLKFWKTQIRRTTGLDLSKLASEQRFHFVDCTSTTLQHPSTSKDILESTVQQMQSVLSKIESHQPKSRTILILDNPDILLATASTTASNLHQALLPLRSRVHATIVSLTADSPFLAAAAAAATEEASKSRFSPVEVQTSAFVVLMAHAASFVVGVRELLTGAARDVSGVVRITRGGGAYEGDEAGDVKEVEALYLVQRDGGVKVFGRGQMGG</sequence>
<proteinExistence type="inferred from homology"/>
<dbReference type="EMBL" id="MU001632">
    <property type="protein sequence ID" value="KAF2485979.1"/>
    <property type="molecule type" value="Genomic_DNA"/>
</dbReference>
<dbReference type="PANTHER" id="PTHR16184">
    <property type="entry name" value="ELONGATOR COMPLEX PROTEIN 6"/>
    <property type="match status" value="1"/>
</dbReference>
<evidence type="ECO:0000256" key="1">
    <source>
        <dbReference type="ARBA" id="ARBA00005043"/>
    </source>
</evidence>
<evidence type="ECO:0000313" key="4">
    <source>
        <dbReference type="Proteomes" id="UP000799767"/>
    </source>
</evidence>
<dbReference type="OrthoDB" id="9995306at2759"/>
<dbReference type="PANTHER" id="PTHR16184:SF6">
    <property type="entry name" value="ELONGATOR COMPLEX PROTEIN 6"/>
    <property type="match status" value="1"/>
</dbReference>
<dbReference type="UniPathway" id="UPA00988"/>
<comment type="similarity">
    <text evidence="2">Belongs to the ELP6 family.</text>
</comment>
<comment type="pathway">
    <text evidence="1">tRNA modification; 5-methoxycarbonylmethyl-2-thiouridine-tRNA biosynthesis.</text>
</comment>
<dbReference type="GO" id="GO:0033588">
    <property type="term" value="C:elongator holoenzyme complex"/>
    <property type="evidence" value="ECO:0007669"/>
    <property type="project" value="InterPro"/>
</dbReference>
<dbReference type="InterPro" id="IPR018627">
    <property type="entry name" value="ELP6"/>
</dbReference>